<gene>
    <name evidence="2" type="ORF">DFP79_2379</name>
</gene>
<dbReference type="EMBL" id="SNXC01000012">
    <property type="protein sequence ID" value="TDO97557.1"/>
    <property type="molecule type" value="Genomic_DNA"/>
</dbReference>
<evidence type="ECO:0000313" key="2">
    <source>
        <dbReference type="EMBL" id="TDO97557.1"/>
    </source>
</evidence>
<dbReference type="OrthoDB" id="6103103at2"/>
<dbReference type="Proteomes" id="UP000294656">
    <property type="component" value="Unassembled WGS sequence"/>
</dbReference>
<feature type="signal peptide" evidence="1">
    <location>
        <begin position="1"/>
        <end position="26"/>
    </location>
</feature>
<dbReference type="AlphaFoldDB" id="A0A4R6M813"/>
<comment type="caution">
    <text evidence="2">The sequence shown here is derived from an EMBL/GenBank/DDBJ whole genome shotgun (WGS) entry which is preliminary data.</text>
</comment>
<feature type="chain" id="PRO_5020644596" description="Lipocalin-like protein" evidence="1">
    <location>
        <begin position="27"/>
        <end position="176"/>
    </location>
</feature>
<proteinExistence type="predicted"/>
<evidence type="ECO:0000256" key="1">
    <source>
        <dbReference type="SAM" id="SignalP"/>
    </source>
</evidence>
<dbReference type="RefSeq" id="WP_133504116.1">
    <property type="nucleotide sequence ID" value="NZ_SNXC01000012.1"/>
</dbReference>
<organism evidence="2 3">
    <name type="scientific">Marinomonas balearica</name>
    <dbReference type="NCBI Taxonomy" id="491947"/>
    <lineage>
        <taxon>Bacteria</taxon>
        <taxon>Pseudomonadati</taxon>
        <taxon>Pseudomonadota</taxon>
        <taxon>Gammaproteobacteria</taxon>
        <taxon>Oceanospirillales</taxon>
        <taxon>Oceanospirillaceae</taxon>
        <taxon>Marinomonas</taxon>
    </lineage>
</organism>
<sequence length="176" mass="20163">MKRACFRRVMGSVVSISALVAMNTLAASPIEGVWQLNQEGDISKQLERSVDEVVADMNFFVRSFARPILKKETKVCDTWQILLDSKTVLWQCGDESAQELPANALRYETKAEDDKDRTIYNTVQFDEKSLTIELASDRGTRTNYWLLTDPNTLEYTATLESEKLPKPLTWTLTYKR</sequence>
<name>A0A4R6M813_9GAMM</name>
<protein>
    <recommendedName>
        <fullName evidence="4">Lipocalin-like protein</fullName>
    </recommendedName>
</protein>
<evidence type="ECO:0000313" key="3">
    <source>
        <dbReference type="Proteomes" id="UP000294656"/>
    </source>
</evidence>
<reference evidence="2 3" key="1">
    <citation type="submission" date="2019-03" db="EMBL/GenBank/DDBJ databases">
        <title>Genomic Encyclopedia of Type Strains, Phase III (KMG-III): the genomes of soil and plant-associated and newly described type strains.</title>
        <authorList>
            <person name="Whitman W."/>
        </authorList>
    </citation>
    <scope>NUCLEOTIDE SEQUENCE [LARGE SCALE GENOMIC DNA]</scope>
    <source>
        <strain evidence="2 3">CECT 7378</strain>
    </source>
</reference>
<evidence type="ECO:0008006" key="4">
    <source>
        <dbReference type="Google" id="ProtNLM"/>
    </source>
</evidence>
<accession>A0A4R6M813</accession>
<keyword evidence="3" id="KW-1185">Reference proteome</keyword>
<keyword evidence="1" id="KW-0732">Signal</keyword>